<dbReference type="SUPFAM" id="SSF51905">
    <property type="entry name" value="FAD/NAD(P)-binding domain"/>
    <property type="match status" value="1"/>
</dbReference>
<dbReference type="GO" id="GO:0110142">
    <property type="term" value="C:ubiquinone biosynthesis complex"/>
    <property type="evidence" value="ECO:0007669"/>
    <property type="project" value="UniProtKB-ARBA"/>
</dbReference>
<accession>Q6ND39</accession>
<proteinExistence type="inferred from homology"/>
<keyword evidence="6 9" id="KW-0560">Oxidoreductase</keyword>
<dbReference type="PANTHER" id="PTHR43876:SF7">
    <property type="entry name" value="UBIQUINONE BIOSYNTHESIS MONOOXYGENASE COQ6, MITOCHONDRIAL"/>
    <property type="match status" value="1"/>
</dbReference>
<evidence type="ECO:0000256" key="2">
    <source>
        <dbReference type="ARBA" id="ARBA00004749"/>
    </source>
</evidence>
<evidence type="ECO:0000256" key="3">
    <source>
        <dbReference type="ARBA" id="ARBA00005349"/>
    </source>
</evidence>
<name>Q6ND39_RHOPA</name>
<comment type="pathway">
    <text evidence="2">Cofactor biosynthesis; ubiquinone biosynthesis.</text>
</comment>
<organism evidence="9">
    <name type="scientific">Rhodopseudomonas palustris (strain ATCC BAA-98 / CGA009)</name>
    <dbReference type="NCBI Taxonomy" id="258594"/>
    <lineage>
        <taxon>Bacteria</taxon>
        <taxon>Pseudomonadati</taxon>
        <taxon>Pseudomonadota</taxon>
        <taxon>Alphaproteobacteria</taxon>
        <taxon>Hyphomicrobiales</taxon>
        <taxon>Nitrobacteraceae</taxon>
        <taxon>Rhodopseudomonas</taxon>
    </lineage>
</organism>
<evidence type="ECO:0000256" key="5">
    <source>
        <dbReference type="ARBA" id="ARBA00022827"/>
    </source>
</evidence>
<dbReference type="PRINTS" id="PR00420">
    <property type="entry name" value="RNGMNOXGNASE"/>
</dbReference>
<keyword evidence="7" id="KW-0503">Monooxygenase</keyword>
<evidence type="ECO:0000256" key="4">
    <source>
        <dbReference type="ARBA" id="ARBA00022630"/>
    </source>
</evidence>
<dbReference type="InterPro" id="IPR010971">
    <property type="entry name" value="UbiH/COQ6"/>
</dbReference>
<dbReference type="GO" id="GO:0004497">
    <property type="term" value="F:monooxygenase activity"/>
    <property type="evidence" value="ECO:0007669"/>
    <property type="project" value="UniProtKB-KW"/>
</dbReference>
<dbReference type="GeneID" id="66891280"/>
<sequence length="453" mass="48794">MPRGHAGDFPPPALSVRNRPGNSGLVLETCFAQLRSGRKDHGARVRNMTAPRSIVIGGGAFAGLALALALRQGLGPEVPVIVADPALALRPSRDPRATAIVAACRRLFEALGVWDEVAPTAQPIIDMVVTDSHLEDATRPVFLTFAGEVQPGEPFAHMVENRYLVEALAKRAEAEGVELRATPVTSYDARTEAIGVTLGDGSVIDASLLVAADGAKSKLRQRAGIATYGWDYDQSGIVVTVEHERDHNGCAEEHFLPAGPFAILPLTGRRSSLVWSESRRDAERIVALPEKEFQRELEKRFGLRLGDIKPLDKPKSFPLGYFVAQSFIAPRLALIGDAAHVIHPIAGQGLNMGLRDVAALAEVVVDAARLGIDPGQVDVLERYQRWRRFDTVAMGVATNGLNFLFSNNSPLLRGIRDIGLGLVDRLPPLKGAFIRQAAGLTGEIPRLLKGEAL</sequence>
<dbReference type="PROSITE" id="PS01304">
    <property type="entry name" value="UBIH"/>
    <property type="match status" value="1"/>
</dbReference>
<dbReference type="Pfam" id="PF01494">
    <property type="entry name" value="FAD_binding_3"/>
    <property type="match status" value="1"/>
</dbReference>
<dbReference type="UniPathway" id="UPA00232"/>
<feature type="domain" description="FAD-binding" evidence="8">
    <location>
        <begin position="54"/>
        <end position="364"/>
    </location>
</feature>
<dbReference type="PANTHER" id="PTHR43876">
    <property type="entry name" value="UBIQUINONE BIOSYNTHESIS MONOOXYGENASE COQ6, MITOCHONDRIAL"/>
    <property type="match status" value="1"/>
</dbReference>
<dbReference type="EMBL" id="BX572593">
    <property type="protein sequence ID" value="CAE25714.1"/>
    <property type="molecule type" value="Genomic_DNA"/>
</dbReference>
<keyword evidence="5" id="KW-0274">FAD</keyword>
<evidence type="ECO:0000256" key="1">
    <source>
        <dbReference type="ARBA" id="ARBA00001974"/>
    </source>
</evidence>
<dbReference type="FunFam" id="3.50.50.60:FF:000021">
    <property type="entry name" value="Ubiquinone biosynthesis monooxygenase COQ6"/>
    <property type="match status" value="1"/>
</dbReference>
<comment type="cofactor">
    <cofactor evidence="1">
        <name>FAD</name>
        <dbReference type="ChEBI" id="CHEBI:57692"/>
    </cofactor>
</comment>
<dbReference type="InterPro" id="IPR018168">
    <property type="entry name" value="Ubi_Hdrlase_CS"/>
</dbReference>
<dbReference type="RefSeq" id="WP_011155838.1">
    <property type="nucleotide sequence ID" value="NZ_CP116810.1"/>
</dbReference>
<reference evidence="9" key="1">
    <citation type="journal article" date="2004" name="Nat. Biotechnol.">
        <title>Complete genome sequence of the metabolically versatile photosynthetic bacterium Rhodopseudomonas palustris.</title>
        <authorList>
            <person name="Larimer F.W."/>
            <person name="Chain P."/>
            <person name="Hauser L."/>
            <person name="Lamerdin J."/>
            <person name="Malfatti S."/>
            <person name="Do L."/>
            <person name="Land M.L."/>
            <person name="Pelletier D.A."/>
            <person name="Beatty J.T."/>
            <person name="Lang A.S."/>
            <person name="Tabita F.R."/>
            <person name="Gibson J.L."/>
            <person name="Hanson T.E."/>
            <person name="Bobst C."/>
            <person name="Torres J.L."/>
            <person name="Peres C."/>
            <person name="Harrison F.H."/>
            <person name="Gibson J."/>
            <person name="Harwood C.S."/>
        </authorList>
    </citation>
    <scope>NUCLEOTIDE SEQUENCE [LARGE SCALE GENOMIC DNA]</scope>
    <source>
        <strain evidence="9">CGA009</strain>
    </source>
</reference>
<evidence type="ECO:0000259" key="8">
    <source>
        <dbReference type="Pfam" id="PF01494"/>
    </source>
</evidence>
<dbReference type="NCBIfam" id="NF005599">
    <property type="entry name" value="PRK07333.1"/>
    <property type="match status" value="1"/>
</dbReference>
<dbReference type="Gene3D" id="3.50.50.60">
    <property type="entry name" value="FAD/NAD(P)-binding domain"/>
    <property type="match status" value="2"/>
</dbReference>
<dbReference type="InterPro" id="IPR002938">
    <property type="entry name" value="FAD-bd"/>
</dbReference>
<dbReference type="GO" id="GO:0071949">
    <property type="term" value="F:FAD binding"/>
    <property type="evidence" value="ECO:0007669"/>
    <property type="project" value="InterPro"/>
</dbReference>
<dbReference type="GO" id="GO:0006744">
    <property type="term" value="P:ubiquinone biosynthetic process"/>
    <property type="evidence" value="ECO:0007669"/>
    <property type="project" value="UniProtKB-UniPathway"/>
</dbReference>
<gene>
    <name evidence="9" type="primary">ubiH</name>
    <name evidence="9" type="ordered locus">RPA0270</name>
</gene>
<comment type="similarity">
    <text evidence="3">Belongs to the UbiH/COQ6 family.</text>
</comment>
<dbReference type="AlphaFoldDB" id="Q6ND39"/>
<evidence type="ECO:0000313" key="9">
    <source>
        <dbReference type="EMBL" id="CAE25714.1"/>
    </source>
</evidence>
<evidence type="ECO:0000256" key="7">
    <source>
        <dbReference type="ARBA" id="ARBA00023033"/>
    </source>
</evidence>
<dbReference type="InterPro" id="IPR036188">
    <property type="entry name" value="FAD/NAD-bd_sf"/>
</dbReference>
<dbReference type="GO" id="GO:0016705">
    <property type="term" value="F:oxidoreductase activity, acting on paired donors, with incorporation or reduction of molecular oxygen"/>
    <property type="evidence" value="ECO:0007669"/>
    <property type="project" value="InterPro"/>
</dbReference>
<evidence type="ECO:0000256" key="6">
    <source>
        <dbReference type="ARBA" id="ARBA00023002"/>
    </source>
</evidence>
<dbReference type="NCBIfam" id="TIGR01988">
    <property type="entry name" value="Ubi-OHases"/>
    <property type="match status" value="1"/>
</dbReference>
<dbReference type="EC" id="1.14.13.-" evidence="9"/>
<dbReference type="eggNOG" id="COG0654">
    <property type="taxonomic scope" value="Bacteria"/>
</dbReference>
<dbReference type="PhylomeDB" id="Q6ND39"/>
<dbReference type="HOGENOM" id="CLU_009665_8_1_5"/>
<dbReference type="STRING" id="258594.RPA0270"/>
<keyword evidence="4" id="KW-0285">Flavoprotein</keyword>
<dbReference type="DNASU" id="2689628"/>
<dbReference type="InterPro" id="IPR051205">
    <property type="entry name" value="UbiH/COQ6_monooxygenase"/>
</dbReference>
<protein>
    <submittedName>
        <fullName evidence="9">UbiH protein, 2-octaprenyl-6-methoxyphenol 4-monoxygenase</fullName>
        <ecNumber evidence="9">1.14.13.-</ecNumber>
    </submittedName>
</protein>